<dbReference type="VEuPathDB" id="FungiDB:HCDG_04070"/>
<proteinExistence type="predicted"/>
<dbReference type="Proteomes" id="UP000002624">
    <property type="component" value="Unassembled WGS sequence"/>
</dbReference>
<sequence>MAVRINKSLFPECSLPAATTKYRPLIPVTQSMGKSRVCLGRITILEKKGQWPCGGALVLRELVRYHNHASLYPIFVRNRHSSSPEFECKAETWRSHKWRESRNIGLPLLLAAVG</sequence>
<dbReference type="EMBL" id="GG692423">
    <property type="protein sequence ID" value="EER41423.1"/>
    <property type="molecule type" value="Genomic_DNA"/>
</dbReference>
<name>C6HCY9_AJECH</name>
<organism evidence="1 2">
    <name type="scientific">Ajellomyces capsulatus (strain H143)</name>
    <name type="common">Darling's disease fungus</name>
    <name type="synonym">Histoplasma capsulatum</name>
    <dbReference type="NCBI Taxonomy" id="544712"/>
    <lineage>
        <taxon>Eukaryota</taxon>
        <taxon>Fungi</taxon>
        <taxon>Dikarya</taxon>
        <taxon>Ascomycota</taxon>
        <taxon>Pezizomycotina</taxon>
        <taxon>Eurotiomycetes</taxon>
        <taxon>Eurotiomycetidae</taxon>
        <taxon>Onygenales</taxon>
        <taxon>Ajellomycetaceae</taxon>
        <taxon>Histoplasma</taxon>
    </lineage>
</organism>
<accession>C6HCY9</accession>
<evidence type="ECO:0000313" key="2">
    <source>
        <dbReference type="Proteomes" id="UP000002624"/>
    </source>
</evidence>
<dbReference type="HOGENOM" id="CLU_2120380_0_0_1"/>
<reference evidence="2" key="1">
    <citation type="submission" date="2009-05" db="EMBL/GenBank/DDBJ databases">
        <title>The genome sequence of Ajellomyces capsulatus strain H143.</title>
        <authorList>
            <person name="Champion M."/>
            <person name="Cuomo C.A."/>
            <person name="Ma L.-J."/>
            <person name="Henn M.R."/>
            <person name="Sil A."/>
            <person name="Goldman B."/>
            <person name="Young S.K."/>
            <person name="Kodira C.D."/>
            <person name="Zeng Q."/>
            <person name="Koehrsen M."/>
            <person name="Alvarado L."/>
            <person name="Berlin A.M."/>
            <person name="Borenstein D."/>
            <person name="Chen Z."/>
            <person name="Engels R."/>
            <person name="Freedman E."/>
            <person name="Gellesch M."/>
            <person name="Goldberg J."/>
            <person name="Griggs A."/>
            <person name="Gujja S."/>
            <person name="Heiman D.I."/>
            <person name="Hepburn T.A."/>
            <person name="Howarth C."/>
            <person name="Jen D."/>
            <person name="Larson L."/>
            <person name="Lewis B."/>
            <person name="Mehta T."/>
            <person name="Park D."/>
            <person name="Pearson M."/>
            <person name="Roberts A."/>
            <person name="Saif S."/>
            <person name="Shea T.D."/>
            <person name="Shenoy N."/>
            <person name="Sisk P."/>
            <person name="Stolte C."/>
            <person name="Sykes S."/>
            <person name="Walk T."/>
            <person name="White J."/>
            <person name="Yandava C."/>
            <person name="Klein B."/>
            <person name="McEwen J.G."/>
            <person name="Puccia R."/>
            <person name="Goldman G.H."/>
            <person name="Felipe M.S."/>
            <person name="Nino-Vega G."/>
            <person name="San-Blas G."/>
            <person name="Taylor J.W."/>
            <person name="Mendoza L."/>
            <person name="Galagan J.E."/>
            <person name="Nusbaum C."/>
            <person name="Birren B.W."/>
        </authorList>
    </citation>
    <scope>NUCLEOTIDE SEQUENCE [LARGE SCALE GENOMIC DNA]</scope>
    <source>
        <strain evidence="2">H143</strain>
    </source>
</reference>
<protein>
    <submittedName>
        <fullName evidence="1">Uncharacterized protein</fullName>
    </submittedName>
</protein>
<dbReference type="AlphaFoldDB" id="C6HCY9"/>
<evidence type="ECO:0000313" key="1">
    <source>
        <dbReference type="EMBL" id="EER41423.1"/>
    </source>
</evidence>
<gene>
    <name evidence="1" type="ORF">HCDG_04070</name>
</gene>